<reference evidence="1" key="2">
    <citation type="journal article" date="2015" name="Data Brief">
        <title>Shoot transcriptome of the giant reed, Arundo donax.</title>
        <authorList>
            <person name="Barrero R.A."/>
            <person name="Guerrero F.D."/>
            <person name="Moolhuijzen P."/>
            <person name="Goolsby J.A."/>
            <person name="Tidwell J."/>
            <person name="Bellgard S.E."/>
            <person name="Bellgard M.I."/>
        </authorList>
    </citation>
    <scope>NUCLEOTIDE SEQUENCE</scope>
    <source>
        <tissue evidence="1">Shoot tissue taken approximately 20 cm above the soil surface</tissue>
    </source>
</reference>
<name>A0A0A8ZYG9_ARUDO</name>
<organism evidence="1">
    <name type="scientific">Arundo donax</name>
    <name type="common">Giant reed</name>
    <name type="synonym">Donax arundinaceus</name>
    <dbReference type="NCBI Taxonomy" id="35708"/>
    <lineage>
        <taxon>Eukaryota</taxon>
        <taxon>Viridiplantae</taxon>
        <taxon>Streptophyta</taxon>
        <taxon>Embryophyta</taxon>
        <taxon>Tracheophyta</taxon>
        <taxon>Spermatophyta</taxon>
        <taxon>Magnoliopsida</taxon>
        <taxon>Liliopsida</taxon>
        <taxon>Poales</taxon>
        <taxon>Poaceae</taxon>
        <taxon>PACMAD clade</taxon>
        <taxon>Arundinoideae</taxon>
        <taxon>Arundineae</taxon>
        <taxon>Arundo</taxon>
    </lineage>
</organism>
<sequence length="91" mass="10446">MGSYKRNDRFCRMTTFCGVNGVGSYNRFCGMTTFHKSMQYLLTNQTNEAFMIGSSHRSVSLTKQCPVVLDDFSMRLFVKTKRTLVCHLVNT</sequence>
<dbReference type="EMBL" id="GBRH01253471">
    <property type="protein sequence ID" value="JAD44424.1"/>
    <property type="molecule type" value="Transcribed_RNA"/>
</dbReference>
<protein>
    <submittedName>
        <fullName evidence="1">Uncharacterized protein</fullName>
    </submittedName>
</protein>
<dbReference type="AlphaFoldDB" id="A0A0A8ZYG9"/>
<evidence type="ECO:0000313" key="1">
    <source>
        <dbReference type="EMBL" id="JAD44424.1"/>
    </source>
</evidence>
<proteinExistence type="predicted"/>
<accession>A0A0A8ZYG9</accession>
<reference evidence="1" key="1">
    <citation type="submission" date="2014-09" db="EMBL/GenBank/DDBJ databases">
        <authorList>
            <person name="Magalhaes I.L.F."/>
            <person name="Oliveira U."/>
            <person name="Santos F.R."/>
            <person name="Vidigal T.H.D.A."/>
            <person name="Brescovit A.D."/>
            <person name="Santos A.J."/>
        </authorList>
    </citation>
    <scope>NUCLEOTIDE SEQUENCE</scope>
    <source>
        <tissue evidence="1">Shoot tissue taken approximately 20 cm above the soil surface</tissue>
    </source>
</reference>